<evidence type="ECO:0000256" key="1">
    <source>
        <dbReference type="SAM" id="MobiDB-lite"/>
    </source>
</evidence>
<gene>
    <name evidence="3" type="ORF">Acr_06g0016240</name>
</gene>
<dbReference type="OrthoDB" id="1900495at2759"/>
<proteinExistence type="predicted"/>
<sequence length="288" mass="32435">MATNEHEINRKRRNNHDSEVSSDIGDDDFTKLSLSPPGTTRPRLLSPTPRPPFQEILSHPPPQPPFQEIFPYPPLPLQLSPSHPLFMAPPPPPPPPLPPAATPPSQHRGRKNPASKPRAGKSPTVPAPFPWATTQRATVHSLHHLLQNQIHSISGQVQCKRCEKTFEIEYDLHNKFIAVGKFILQNKHSMRDRAPSIWMNPALPTCRFCNQENSSKPIISGNKKSINWLFLLLGQMLGCCTLEQLKYFCKHTNNHRTGAKDRVLYLTYLGLCKQLDPAGPFDVSVMKK</sequence>
<evidence type="ECO:0000259" key="2">
    <source>
        <dbReference type="Pfam" id="PF23324"/>
    </source>
</evidence>
<feature type="compositionally biased region" description="Pro residues" evidence="1">
    <location>
        <begin position="87"/>
        <end position="102"/>
    </location>
</feature>
<dbReference type="PANTHER" id="PTHR34272:SF1">
    <property type="entry name" value="EXPRESSED PROTEIN"/>
    <property type="match status" value="1"/>
</dbReference>
<organism evidence="3 4">
    <name type="scientific">Actinidia rufa</name>
    <dbReference type="NCBI Taxonomy" id="165716"/>
    <lineage>
        <taxon>Eukaryota</taxon>
        <taxon>Viridiplantae</taxon>
        <taxon>Streptophyta</taxon>
        <taxon>Embryophyta</taxon>
        <taxon>Tracheophyta</taxon>
        <taxon>Spermatophyta</taxon>
        <taxon>Magnoliopsida</taxon>
        <taxon>eudicotyledons</taxon>
        <taxon>Gunneridae</taxon>
        <taxon>Pentapetalae</taxon>
        <taxon>asterids</taxon>
        <taxon>Ericales</taxon>
        <taxon>Actinidiaceae</taxon>
        <taxon>Actinidia</taxon>
    </lineage>
</organism>
<dbReference type="EMBL" id="BJWL01000006">
    <property type="protein sequence ID" value="GFY89684.1"/>
    <property type="molecule type" value="Genomic_DNA"/>
</dbReference>
<dbReference type="InterPro" id="IPR055513">
    <property type="entry name" value="DUF7086"/>
</dbReference>
<name>A0A7J0ET59_9ERIC</name>
<feature type="region of interest" description="Disordered" evidence="1">
    <location>
        <begin position="1"/>
        <end position="125"/>
    </location>
</feature>
<feature type="compositionally biased region" description="Pro residues" evidence="1">
    <location>
        <begin position="59"/>
        <end position="76"/>
    </location>
</feature>
<dbReference type="Proteomes" id="UP000585474">
    <property type="component" value="Unassembled WGS sequence"/>
</dbReference>
<dbReference type="PANTHER" id="PTHR34272">
    <property type="entry name" value="EXPRESSED PROTEIN"/>
    <property type="match status" value="1"/>
</dbReference>
<evidence type="ECO:0000313" key="4">
    <source>
        <dbReference type="Proteomes" id="UP000585474"/>
    </source>
</evidence>
<protein>
    <recommendedName>
        <fullName evidence="2">DUF7086 domain-containing protein</fullName>
    </recommendedName>
</protein>
<feature type="compositionally biased region" description="Low complexity" evidence="1">
    <location>
        <begin position="36"/>
        <end position="47"/>
    </location>
</feature>
<feature type="domain" description="DUF7086" evidence="2">
    <location>
        <begin position="142"/>
        <end position="275"/>
    </location>
</feature>
<dbReference type="AlphaFoldDB" id="A0A7J0ET59"/>
<comment type="caution">
    <text evidence="3">The sequence shown here is derived from an EMBL/GenBank/DDBJ whole genome shotgun (WGS) entry which is preliminary data.</text>
</comment>
<reference evidence="3 4" key="1">
    <citation type="submission" date="2019-07" db="EMBL/GenBank/DDBJ databases">
        <title>De Novo Assembly of kiwifruit Actinidia rufa.</title>
        <authorList>
            <person name="Sugita-Konishi S."/>
            <person name="Sato K."/>
            <person name="Mori E."/>
            <person name="Abe Y."/>
            <person name="Kisaki G."/>
            <person name="Hamano K."/>
            <person name="Suezawa K."/>
            <person name="Otani M."/>
            <person name="Fukuda T."/>
            <person name="Manabe T."/>
            <person name="Gomi K."/>
            <person name="Tabuchi M."/>
            <person name="Akimitsu K."/>
            <person name="Kataoka I."/>
        </authorList>
    </citation>
    <scope>NUCLEOTIDE SEQUENCE [LARGE SCALE GENOMIC DNA]</scope>
    <source>
        <strain evidence="4">cv. Fuchu</strain>
    </source>
</reference>
<accession>A0A7J0ET59</accession>
<evidence type="ECO:0000313" key="3">
    <source>
        <dbReference type="EMBL" id="GFY89684.1"/>
    </source>
</evidence>
<dbReference type="Pfam" id="PF23324">
    <property type="entry name" value="DUF7086"/>
    <property type="match status" value="1"/>
</dbReference>
<keyword evidence="4" id="KW-1185">Reference proteome</keyword>